<dbReference type="RefSeq" id="WP_160846209.1">
    <property type="nucleotide sequence ID" value="NZ_WVHT01000012.1"/>
</dbReference>
<dbReference type="Proteomes" id="UP000466586">
    <property type="component" value="Unassembled WGS sequence"/>
</dbReference>
<dbReference type="EMBL" id="WVHT01000012">
    <property type="protein sequence ID" value="MXV53029.1"/>
    <property type="molecule type" value="Genomic_DNA"/>
</dbReference>
<dbReference type="AlphaFoldDB" id="A0A7K1YGA3"/>
<accession>A0A7K1YGA3</accession>
<feature type="domain" description="Outer membrane protein beta-barrel" evidence="1">
    <location>
        <begin position="24"/>
        <end position="208"/>
    </location>
</feature>
<dbReference type="Pfam" id="PF13568">
    <property type="entry name" value="OMP_b-brl_2"/>
    <property type="match status" value="1"/>
</dbReference>
<evidence type="ECO:0000313" key="2">
    <source>
        <dbReference type="EMBL" id="MXV53029.1"/>
    </source>
</evidence>
<name>A0A7K1YGA3_9SPHI</name>
<comment type="caution">
    <text evidence="2">The sequence shown here is derived from an EMBL/GenBank/DDBJ whole genome shotgun (WGS) entry which is preliminary data.</text>
</comment>
<gene>
    <name evidence="2" type="ORF">GS399_18825</name>
</gene>
<organism evidence="2 3">
    <name type="scientific">Hufsiella arboris</name>
    <dbReference type="NCBI Taxonomy" id="2695275"/>
    <lineage>
        <taxon>Bacteria</taxon>
        <taxon>Pseudomonadati</taxon>
        <taxon>Bacteroidota</taxon>
        <taxon>Sphingobacteriia</taxon>
        <taxon>Sphingobacteriales</taxon>
        <taxon>Sphingobacteriaceae</taxon>
        <taxon>Hufsiella</taxon>
    </lineage>
</organism>
<proteinExistence type="predicted"/>
<reference evidence="2 3" key="1">
    <citation type="submission" date="2019-11" db="EMBL/GenBank/DDBJ databases">
        <title>Pedobacter sp. HMF7647 Genome sequencing and assembly.</title>
        <authorList>
            <person name="Kang H."/>
            <person name="Kim H."/>
            <person name="Joh K."/>
        </authorList>
    </citation>
    <scope>NUCLEOTIDE SEQUENCE [LARGE SCALE GENOMIC DNA]</scope>
    <source>
        <strain evidence="2 3">HMF7647</strain>
    </source>
</reference>
<evidence type="ECO:0000313" key="3">
    <source>
        <dbReference type="Proteomes" id="UP000466586"/>
    </source>
</evidence>
<dbReference type="InterPro" id="IPR025665">
    <property type="entry name" value="Beta-barrel_OMP_2"/>
</dbReference>
<sequence>MKKQLLLIAIIVLSVIILPSLSKAQEKEKNFRLGFTATPTFGWMDFKSGYTPGSNGDGLRTGFSYGVLGDFGFSKNYYFSSGFLVTTINSKVKTVASNSGPGSDISNAVYKLQYLELPLTLKLKTDPGKLVRFYGQFGLGTGITIGAKRDFKLTSNGIVTADEKNVSIDNEKTFRLSLIAGAGAEWNIGANTSILTGVTLNNGFTDVFSNGQSARNSYVALNLALYF</sequence>
<keyword evidence="3" id="KW-1185">Reference proteome</keyword>
<evidence type="ECO:0000259" key="1">
    <source>
        <dbReference type="Pfam" id="PF13568"/>
    </source>
</evidence>
<protein>
    <submittedName>
        <fullName evidence="2">Outer membrane beta-barrel protein</fullName>
    </submittedName>
</protein>